<evidence type="ECO:0000313" key="3">
    <source>
        <dbReference type="Proteomes" id="UP000294933"/>
    </source>
</evidence>
<feature type="compositionally biased region" description="Acidic residues" evidence="1">
    <location>
        <begin position="228"/>
        <end position="238"/>
    </location>
</feature>
<reference evidence="2 3" key="1">
    <citation type="submission" date="2018-06" db="EMBL/GenBank/DDBJ databases">
        <title>A transcriptomic atlas of mushroom development highlights an independent origin of complex multicellularity.</title>
        <authorList>
            <consortium name="DOE Joint Genome Institute"/>
            <person name="Krizsan K."/>
            <person name="Almasi E."/>
            <person name="Merenyi Z."/>
            <person name="Sahu N."/>
            <person name="Viragh M."/>
            <person name="Koszo T."/>
            <person name="Mondo S."/>
            <person name="Kiss B."/>
            <person name="Balint B."/>
            <person name="Kues U."/>
            <person name="Barry K."/>
            <person name="Hegedus J.C."/>
            <person name="Henrissat B."/>
            <person name="Johnson J."/>
            <person name="Lipzen A."/>
            <person name="Ohm R."/>
            <person name="Nagy I."/>
            <person name="Pangilinan J."/>
            <person name="Yan J."/>
            <person name="Xiong Y."/>
            <person name="Grigoriev I.V."/>
            <person name="Hibbett D.S."/>
            <person name="Nagy L.G."/>
        </authorList>
    </citation>
    <scope>NUCLEOTIDE SEQUENCE [LARGE SCALE GENOMIC DNA]</scope>
    <source>
        <strain evidence="2 3">SZMC22713</strain>
    </source>
</reference>
<protein>
    <submittedName>
        <fullName evidence="2">Uncharacterized protein</fullName>
    </submittedName>
</protein>
<proteinExistence type="predicted"/>
<name>A0A4Y7PU20_9AGAM</name>
<feature type="compositionally biased region" description="Basic and acidic residues" evidence="1">
    <location>
        <begin position="17"/>
        <end position="32"/>
    </location>
</feature>
<feature type="compositionally biased region" description="Low complexity" evidence="1">
    <location>
        <begin position="321"/>
        <end position="335"/>
    </location>
</feature>
<feature type="compositionally biased region" description="Low complexity" evidence="1">
    <location>
        <begin position="33"/>
        <end position="73"/>
    </location>
</feature>
<dbReference type="EMBL" id="ML170213">
    <property type="protein sequence ID" value="TDL18030.1"/>
    <property type="molecule type" value="Genomic_DNA"/>
</dbReference>
<feature type="region of interest" description="Disordered" evidence="1">
    <location>
        <begin position="103"/>
        <end position="148"/>
    </location>
</feature>
<feature type="compositionally biased region" description="Low complexity" evidence="1">
    <location>
        <begin position="293"/>
        <end position="311"/>
    </location>
</feature>
<organism evidence="2 3">
    <name type="scientific">Rickenella mellea</name>
    <dbReference type="NCBI Taxonomy" id="50990"/>
    <lineage>
        <taxon>Eukaryota</taxon>
        <taxon>Fungi</taxon>
        <taxon>Dikarya</taxon>
        <taxon>Basidiomycota</taxon>
        <taxon>Agaricomycotina</taxon>
        <taxon>Agaricomycetes</taxon>
        <taxon>Hymenochaetales</taxon>
        <taxon>Rickenellaceae</taxon>
        <taxon>Rickenella</taxon>
    </lineage>
</organism>
<evidence type="ECO:0000313" key="2">
    <source>
        <dbReference type="EMBL" id="TDL18030.1"/>
    </source>
</evidence>
<gene>
    <name evidence="2" type="ORF">BD410DRAFT_831144</name>
</gene>
<feature type="region of interest" description="Disordered" evidence="1">
    <location>
        <begin position="184"/>
        <end position="215"/>
    </location>
</feature>
<feature type="region of interest" description="Disordered" evidence="1">
    <location>
        <begin position="17"/>
        <end position="86"/>
    </location>
</feature>
<dbReference type="STRING" id="50990.A0A4Y7PU20"/>
<keyword evidence="3" id="KW-1185">Reference proteome</keyword>
<feature type="compositionally biased region" description="Low complexity" evidence="1">
    <location>
        <begin position="131"/>
        <end position="148"/>
    </location>
</feature>
<dbReference type="VEuPathDB" id="FungiDB:BD410DRAFT_831144"/>
<accession>A0A4Y7PU20</accession>
<feature type="region of interest" description="Disordered" evidence="1">
    <location>
        <begin position="228"/>
        <end position="349"/>
    </location>
</feature>
<sequence>MGMASVDKLEKVFREIEEESERRARAEEEEHAPLAASKFQSSSSAPALAPIPSCSTSTSTPESSVRRASVSVSTHDHQTQNKRRRASITISRISSDIKAMQRTSVDGFPKPPTEWGKPITRPMYSLKTNGSTSSLTSEESEGVSAAEVNHTTQKETIIGRRNTITKTVGGMLSRTFSQVKSATTGVFPGGMQRRRSSAYGGSGGGGEDGSEESVRIGVRVEEVAVEVVEPEGEGDPVDDSQPSALAHGAVDAEPAVREAAVEPQPEPEPEPAHERERDVQPLPHAAGDVASVATIAAPSNATAAATAATSTLSEERREPGESPSRSRSASVSASVYMPHIHDQNTSQADAPVAQNLAIKDDGDENLNAATKSTTSVHVREVNGLARVARRWARKLRVMSFGESKIKST</sequence>
<evidence type="ECO:0000256" key="1">
    <source>
        <dbReference type="SAM" id="MobiDB-lite"/>
    </source>
</evidence>
<feature type="compositionally biased region" description="Basic and acidic residues" evidence="1">
    <location>
        <begin position="270"/>
        <end position="279"/>
    </location>
</feature>
<dbReference type="AlphaFoldDB" id="A0A4Y7PU20"/>
<dbReference type="Proteomes" id="UP000294933">
    <property type="component" value="Unassembled WGS sequence"/>
</dbReference>